<evidence type="ECO:0000256" key="7">
    <source>
        <dbReference type="ARBA" id="ARBA00022925"/>
    </source>
</evidence>
<evidence type="ECO:0000256" key="11">
    <source>
        <dbReference type="ARBA" id="ARBA00023136"/>
    </source>
</evidence>
<dbReference type="InterPro" id="IPR050125">
    <property type="entry name" value="GPCR_opsins"/>
</dbReference>
<keyword evidence="5" id="KW-0716">Sensory transduction</keyword>
<dbReference type="SUPFAM" id="SSF81321">
    <property type="entry name" value="Family A G protein-coupled receptor-like"/>
    <property type="match status" value="1"/>
</dbReference>
<dbReference type="InterPro" id="IPR017452">
    <property type="entry name" value="GPCR_Rhodpsn_7TM"/>
</dbReference>
<keyword evidence="13 17" id="KW-0675">Receptor</keyword>
<comment type="function">
    <text evidence="1">Visual pigments are the light-absorbing molecules that mediate vision. They consist of an apoprotein, opsin, covalently linked to cis-retinal.</text>
</comment>
<dbReference type="AlphaFoldDB" id="A0A1A9V3W2"/>
<comment type="subcellular location">
    <subcellularLocation>
        <location evidence="2">Membrane</location>
        <topology evidence="2">Multi-pass membrane protein</topology>
    </subcellularLocation>
</comment>
<keyword evidence="10 17" id="KW-0297">G-protein coupled receptor</keyword>
<keyword evidence="6 17" id="KW-0812">Transmembrane</keyword>
<keyword evidence="8 19" id="KW-1133">Transmembrane helix</keyword>
<dbReference type="STRING" id="7395.A0A1A9V3W2"/>
<feature type="region of interest" description="Disordered" evidence="18">
    <location>
        <begin position="239"/>
        <end position="258"/>
    </location>
</feature>
<keyword evidence="11 19" id="KW-0472">Membrane</keyword>
<evidence type="ECO:0000256" key="14">
    <source>
        <dbReference type="ARBA" id="ARBA00023180"/>
    </source>
</evidence>
<evidence type="ECO:0000256" key="9">
    <source>
        <dbReference type="ARBA" id="ARBA00022991"/>
    </source>
</evidence>
<evidence type="ECO:0000313" key="21">
    <source>
        <dbReference type="EnsemblMetazoa" id="GAUT024920-PA"/>
    </source>
</evidence>
<evidence type="ECO:0000256" key="1">
    <source>
        <dbReference type="ARBA" id="ARBA00002881"/>
    </source>
</evidence>
<feature type="transmembrane region" description="Helical" evidence="19">
    <location>
        <begin position="92"/>
        <end position="116"/>
    </location>
</feature>
<dbReference type="GO" id="GO:0007601">
    <property type="term" value="P:visual perception"/>
    <property type="evidence" value="ECO:0007669"/>
    <property type="project" value="UniProtKB-KW"/>
</dbReference>
<dbReference type="Proteomes" id="UP000078200">
    <property type="component" value="Unassembled WGS sequence"/>
</dbReference>
<proteinExistence type="inferred from homology"/>
<evidence type="ECO:0000313" key="22">
    <source>
        <dbReference type="Proteomes" id="UP000078200"/>
    </source>
</evidence>
<keyword evidence="4" id="KW-0600">Photoreceptor protein</keyword>
<dbReference type="Gene3D" id="1.20.1070.10">
    <property type="entry name" value="Rhodopsin 7-helix transmembrane proteins"/>
    <property type="match status" value="1"/>
</dbReference>
<keyword evidence="12" id="KW-1015">Disulfide bond</keyword>
<reference evidence="21" key="1">
    <citation type="submission" date="2020-05" db="UniProtKB">
        <authorList>
            <consortium name="EnsemblMetazoa"/>
        </authorList>
    </citation>
    <scope>IDENTIFICATION</scope>
    <source>
        <strain evidence="21">TTRI</strain>
    </source>
</reference>
<evidence type="ECO:0000256" key="12">
    <source>
        <dbReference type="ARBA" id="ARBA00023157"/>
    </source>
</evidence>
<feature type="transmembrane region" description="Helical" evidence="19">
    <location>
        <begin position="169"/>
        <end position="192"/>
    </location>
</feature>
<evidence type="ECO:0000256" key="17">
    <source>
        <dbReference type="RuleBase" id="RU000688"/>
    </source>
</evidence>
<dbReference type="PANTHER" id="PTHR24240">
    <property type="entry name" value="OPSIN"/>
    <property type="match status" value="1"/>
</dbReference>
<keyword evidence="16" id="KW-0844">Vision</keyword>
<evidence type="ECO:0000259" key="20">
    <source>
        <dbReference type="PROSITE" id="PS50262"/>
    </source>
</evidence>
<feature type="domain" description="G-protein coupled receptors family 1 profile" evidence="20">
    <location>
        <begin position="72"/>
        <end position="218"/>
    </location>
</feature>
<dbReference type="InterPro" id="IPR001760">
    <property type="entry name" value="Opsin"/>
</dbReference>
<dbReference type="InterPro" id="IPR000276">
    <property type="entry name" value="GPCR_Rhodpsn"/>
</dbReference>
<dbReference type="GO" id="GO:0008020">
    <property type="term" value="F:G protein-coupled photoreceptor activity"/>
    <property type="evidence" value="ECO:0007669"/>
    <property type="project" value="UniProtKB-ARBA"/>
</dbReference>
<dbReference type="PROSITE" id="PS50262">
    <property type="entry name" value="G_PROTEIN_RECEP_F1_2"/>
    <property type="match status" value="1"/>
</dbReference>
<evidence type="ECO:0000256" key="8">
    <source>
        <dbReference type="ARBA" id="ARBA00022989"/>
    </source>
</evidence>
<sequence length="258" mass="29222">MNISIKIYKNVSTVLRPEARLGSESRLLGWNVPPEEIHHIPEHWLQYEEPQASLHYLLAMLYIFFTIMSLLGNGLVIWVFTAAKSLRTPSNILVINLAICDFFMMFKTPVFIYNSFMRGFALGNLGCQIYGIIGSYTGIGASASNAFIAYDRYNVITRPLEGKMTQGKALLMVIFIYLYATPFVVACVTESWGRFVPEGYLTSCTFDYLTDNFDTRLFYRLELQKRCPWLAINEKSGEASTTASTTTQEQSQQQTTAA</sequence>
<dbReference type="PROSITE" id="PS00237">
    <property type="entry name" value="G_PROTEIN_RECEP_F1_1"/>
    <property type="match status" value="1"/>
</dbReference>
<evidence type="ECO:0000256" key="2">
    <source>
        <dbReference type="ARBA" id="ARBA00004141"/>
    </source>
</evidence>
<evidence type="ECO:0000256" key="19">
    <source>
        <dbReference type="SAM" id="Phobius"/>
    </source>
</evidence>
<dbReference type="GO" id="GO:0016020">
    <property type="term" value="C:membrane"/>
    <property type="evidence" value="ECO:0007669"/>
    <property type="project" value="UniProtKB-SubCell"/>
</dbReference>
<keyword evidence="9" id="KW-0157">Chromophore</keyword>
<dbReference type="EnsemblMetazoa" id="GAUT024920-RA">
    <property type="protein sequence ID" value="GAUT024920-PA"/>
    <property type="gene ID" value="GAUT024920"/>
</dbReference>
<evidence type="ECO:0000256" key="6">
    <source>
        <dbReference type="ARBA" id="ARBA00022692"/>
    </source>
</evidence>
<keyword evidence="15 17" id="KW-0807">Transducer</keyword>
<keyword evidence="7" id="KW-0681">Retinal protein</keyword>
<evidence type="ECO:0000256" key="3">
    <source>
        <dbReference type="ARBA" id="ARBA00010663"/>
    </source>
</evidence>
<evidence type="ECO:0000256" key="4">
    <source>
        <dbReference type="ARBA" id="ARBA00022543"/>
    </source>
</evidence>
<evidence type="ECO:0000256" key="15">
    <source>
        <dbReference type="ARBA" id="ARBA00023224"/>
    </source>
</evidence>
<keyword evidence="14" id="KW-0325">Glycoprotein</keyword>
<protein>
    <recommendedName>
        <fullName evidence="20">G-protein coupled receptors family 1 profile domain-containing protein</fullName>
    </recommendedName>
</protein>
<evidence type="ECO:0000256" key="16">
    <source>
        <dbReference type="ARBA" id="ARBA00023305"/>
    </source>
</evidence>
<feature type="transmembrane region" description="Helical" evidence="19">
    <location>
        <begin position="128"/>
        <end position="148"/>
    </location>
</feature>
<evidence type="ECO:0000256" key="10">
    <source>
        <dbReference type="ARBA" id="ARBA00023040"/>
    </source>
</evidence>
<accession>A0A1A9V3W2</accession>
<evidence type="ECO:0000256" key="5">
    <source>
        <dbReference type="ARBA" id="ARBA00022606"/>
    </source>
</evidence>
<feature type="transmembrane region" description="Helical" evidence="19">
    <location>
        <begin position="54"/>
        <end position="80"/>
    </location>
</feature>
<keyword evidence="22" id="KW-1185">Reference proteome</keyword>
<dbReference type="GO" id="GO:0007602">
    <property type="term" value="P:phototransduction"/>
    <property type="evidence" value="ECO:0007669"/>
    <property type="project" value="UniProtKB-KW"/>
</dbReference>
<dbReference type="PRINTS" id="PR00577">
    <property type="entry name" value="OPSINRH3RH4"/>
</dbReference>
<dbReference type="PRINTS" id="PR00237">
    <property type="entry name" value="GPCRRHODOPSN"/>
</dbReference>
<evidence type="ECO:0000256" key="18">
    <source>
        <dbReference type="SAM" id="MobiDB-lite"/>
    </source>
</evidence>
<evidence type="ECO:0000256" key="13">
    <source>
        <dbReference type="ARBA" id="ARBA00023170"/>
    </source>
</evidence>
<name>A0A1A9V3W2_GLOAU</name>
<comment type="similarity">
    <text evidence="3 17">Belongs to the G-protein coupled receptor 1 family.</text>
</comment>
<organism evidence="21 22">
    <name type="scientific">Glossina austeni</name>
    <name type="common">Savannah tsetse fly</name>
    <dbReference type="NCBI Taxonomy" id="7395"/>
    <lineage>
        <taxon>Eukaryota</taxon>
        <taxon>Metazoa</taxon>
        <taxon>Ecdysozoa</taxon>
        <taxon>Arthropoda</taxon>
        <taxon>Hexapoda</taxon>
        <taxon>Insecta</taxon>
        <taxon>Pterygota</taxon>
        <taxon>Neoptera</taxon>
        <taxon>Endopterygota</taxon>
        <taxon>Diptera</taxon>
        <taxon>Brachycera</taxon>
        <taxon>Muscomorpha</taxon>
        <taxon>Hippoboscoidea</taxon>
        <taxon>Glossinidae</taxon>
        <taxon>Glossina</taxon>
    </lineage>
</organism>
<dbReference type="VEuPathDB" id="VectorBase:GAUT024920"/>
<dbReference type="Pfam" id="PF00001">
    <property type="entry name" value="7tm_1"/>
    <property type="match status" value="1"/>
</dbReference>